<dbReference type="InterPro" id="IPR036412">
    <property type="entry name" value="HAD-like_sf"/>
</dbReference>
<proteinExistence type="predicted"/>
<dbReference type="NCBIfam" id="TIGR01489">
    <property type="entry name" value="DKMTPPase-SF"/>
    <property type="match status" value="1"/>
</dbReference>
<dbReference type="Proteomes" id="UP001175000">
    <property type="component" value="Unassembled WGS sequence"/>
</dbReference>
<reference evidence="2" key="1">
    <citation type="submission" date="2023-06" db="EMBL/GenBank/DDBJ databases">
        <title>Genome-scale phylogeny and comparative genomics of the fungal order Sordariales.</title>
        <authorList>
            <consortium name="Lawrence Berkeley National Laboratory"/>
            <person name="Hensen N."/>
            <person name="Bonometti L."/>
            <person name="Westerberg I."/>
            <person name="Brannstrom I.O."/>
            <person name="Guillou S."/>
            <person name="Cros-Aarteil S."/>
            <person name="Calhoun S."/>
            <person name="Haridas S."/>
            <person name="Kuo A."/>
            <person name="Mondo S."/>
            <person name="Pangilinan J."/>
            <person name="Riley R."/>
            <person name="Labutti K."/>
            <person name="Andreopoulos B."/>
            <person name="Lipzen A."/>
            <person name="Chen C."/>
            <person name="Yanf M."/>
            <person name="Daum C."/>
            <person name="Ng V."/>
            <person name="Clum A."/>
            <person name="Steindorff A."/>
            <person name="Ohm R."/>
            <person name="Martin F."/>
            <person name="Silar P."/>
            <person name="Natvig D."/>
            <person name="Lalanne C."/>
            <person name="Gautier V."/>
            <person name="Ament-Velasquez S.L."/>
            <person name="Kruys A."/>
            <person name="Hutchinson M.I."/>
            <person name="Powell A.J."/>
            <person name="Barry K."/>
            <person name="Miller A.N."/>
            <person name="Grigoriev I.V."/>
            <person name="Debuchy R."/>
            <person name="Gladieux P."/>
            <person name="Thoren M.H."/>
            <person name="Johannesson H."/>
        </authorList>
    </citation>
    <scope>NUCLEOTIDE SEQUENCE</scope>
    <source>
        <strain evidence="2">CBS 606.72</strain>
    </source>
</reference>
<name>A0AA39WE11_9PEZI</name>
<dbReference type="AlphaFoldDB" id="A0AA39WE11"/>
<keyword evidence="3" id="KW-1185">Reference proteome</keyword>
<organism evidence="2 3">
    <name type="scientific">Immersiella caudata</name>
    <dbReference type="NCBI Taxonomy" id="314043"/>
    <lineage>
        <taxon>Eukaryota</taxon>
        <taxon>Fungi</taxon>
        <taxon>Dikarya</taxon>
        <taxon>Ascomycota</taxon>
        <taxon>Pezizomycotina</taxon>
        <taxon>Sordariomycetes</taxon>
        <taxon>Sordariomycetidae</taxon>
        <taxon>Sordariales</taxon>
        <taxon>Lasiosphaeriaceae</taxon>
        <taxon>Immersiella</taxon>
    </lineage>
</organism>
<dbReference type="InterPro" id="IPR006384">
    <property type="entry name" value="HAD_hydro_PyrdxlP_Pase-like"/>
</dbReference>
<dbReference type="PANTHER" id="PTHR28181:SF2">
    <property type="entry name" value="PHOSPHORIC MONOESTER HYDROLASE"/>
    <property type="match status" value="1"/>
</dbReference>
<dbReference type="Gene3D" id="3.40.50.1000">
    <property type="entry name" value="HAD superfamily/HAD-like"/>
    <property type="match status" value="1"/>
</dbReference>
<evidence type="ECO:0000256" key="1">
    <source>
        <dbReference type="ARBA" id="ARBA00022801"/>
    </source>
</evidence>
<evidence type="ECO:0000313" key="2">
    <source>
        <dbReference type="EMBL" id="KAK0613666.1"/>
    </source>
</evidence>
<protein>
    <submittedName>
        <fullName evidence="2">Phosphoserine phosphatase</fullName>
    </submittedName>
</protein>
<dbReference type="Pfam" id="PF12710">
    <property type="entry name" value="HAD"/>
    <property type="match status" value="1"/>
</dbReference>
<keyword evidence="1" id="KW-0378">Hydrolase</keyword>
<comment type="caution">
    <text evidence="2">The sequence shown here is derived from an EMBL/GenBank/DDBJ whole genome shotgun (WGS) entry which is preliminary data.</text>
</comment>
<gene>
    <name evidence="2" type="ORF">B0T14DRAFT_437517</name>
</gene>
<evidence type="ECO:0000313" key="3">
    <source>
        <dbReference type="Proteomes" id="UP001175000"/>
    </source>
</evidence>
<dbReference type="Gene3D" id="3.90.1470.20">
    <property type="match status" value="1"/>
</dbReference>
<dbReference type="GO" id="GO:0016791">
    <property type="term" value="F:phosphatase activity"/>
    <property type="evidence" value="ECO:0007669"/>
    <property type="project" value="InterPro"/>
</dbReference>
<sequence>MSFPGCVNLNLRMIFFTDFDGTVTHEDVPDLLVATYGYGLEKLRESNQAALNGRMTYREACQEQLESIRLGFNKCIDKALILVQLDPGFLAFYEWAGSVGVPIVVLSGGLTPMIEAMLKHMLGHEALDRIKVVANDVAVRDGFGSVDEDGGAWRVVFRDDSVYGNDKGRAIVSYASHFEGINTCNNSKRPISLFAGDGVSDLSAAGKTDLLFAKRGEDLVQYCKQKQLPFIEFTNWENILKTTQDL</sequence>
<dbReference type="InterPro" id="IPR050849">
    <property type="entry name" value="HAD-like_hydrolase_phosphatase"/>
</dbReference>
<dbReference type="NCBIfam" id="TIGR01488">
    <property type="entry name" value="HAD-SF-IB"/>
    <property type="match status" value="1"/>
</dbReference>
<dbReference type="EMBL" id="JAULSU010000006">
    <property type="protein sequence ID" value="KAK0613666.1"/>
    <property type="molecule type" value="Genomic_DNA"/>
</dbReference>
<dbReference type="SUPFAM" id="SSF56784">
    <property type="entry name" value="HAD-like"/>
    <property type="match status" value="1"/>
</dbReference>
<dbReference type="InterPro" id="IPR023214">
    <property type="entry name" value="HAD_sf"/>
</dbReference>
<accession>A0AA39WE11</accession>
<dbReference type="PANTHER" id="PTHR28181">
    <property type="entry name" value="UPF0655 PROTEIN YCR015C"/>
    <property type="match status" value="1"/>
</dbReference>